<keyword evidence="2" id="KW-1185">Reference proteome</keyword>
<evidence type="ECO:0000313" key="2">
    <source>
        <dbReference type="Proteomes" id="UP001381693"/>
    </source>
</evidence>
<gene>
    <name evidence="1" type="ORF">SK128_004913</name>
</gene>
<name>A0AAN9A195_HALRR</name>
<comment type="caution">
    <text evidence="1">The sequence shown here is derived from an EMBL/GenBank/DDBJ whole genome shotgun (WGS) entry which is preliminary data.</text>
</comment>
<proteinExistence type="predicted"/>
<sequence>LSADFRIQAYVVDHCGARVGKFFHHNQLVVVDSDDWWSVSILSHDIGFPQAEGKVKILAGLGEVVHEALELFISVSHHSSVIS</sequence>
<reference evidence="1 2" key="1">
    <citation type="submission" date="2023-11" db="EMBL/GenBank/DDBJ databases">
        <title>Halocaridina rubra genome assembly.</title>
        <authorList>
            <person name="Smith C."/>
        </authorList>
    </citation>
    <scope>NUCLEOTIDE SEQUENCE [LARGE SCALE GENOMIC DNA]</scope>
    <source>
        <strain evidence="1">EP-1</strain>
        <tissue evidence="1">Whole</tissue>
    </source>
</reference>
<accession>A0AAN9A195</accession>
<evidence type="ECO:0000313" key="1">
    <source>
        <dbReference type="EMBL" id="KAK7066007.1"/>
    </source>
</evidence>
<feature type="non-terminal residue" evidence="1">
    <location>
        <position position="1"/>
    </location>
</feature>
<dbReference type="EMBL" id="JAXCGZ010019539">
    <property type="protein sequence ID" value="KAK7066007.1"/>
    <property type="molecule type" value="Genomic_DNA"/>
</dbReference>
<protein>
    <submittedName>
        <fullName evidence="1">Uncharacterized protein</fullName>
    </submittedName>
</protein>
<dbReference type="AlphaFoldDB" id="A0AAN9A195"/>
<organism evidence="1 2">
    <name type="scientific">Halocaridina rubra</name>
    <name type="common">Hawaiian red shrimp</name>
    <dbReference type="NCBI Taxonomy" id="373956"/>
    <lineage>
        <taxon>Eukaryota</taxon>
        <taxon>Metazoa</taxon>
        <taxon>Ecdysozoa</taxon>
        <taxon>Arthropoda</taxon>
        <taxon>Crustacea</taxon>
        <taxon>Multicrustacea</taxon>
        <taxon>Malacostraca</taxon>
        <taxon>Eumalacostraca</taxon>
        <taxon>Eucarida</taxon>
        <taxon>Decapoda</taxon>
        <taxon>Pleocyemata</taxon>
        <taxon>Caridea</taxon>
        <taxon>Atyoidea</taxon>
        <taxon>Atyidae</taxon>
        <taxon>Halocaridina</taxon>
    </lineage>
</organism>
<dbReference type="Proteomes" id="UP001381693">
    <property type="component" value="Unassembled WGS sequence"/>
</dbReference>